<proteinExistence type="predicted"/>
<keyword evidence="1" id="KW-1133">Transmembrane helix</keyword>
<feature type="transmembrane region" description="Helical" evidence="1">
    <location>
        <begin position="128"/>
        <end position="152"/>
    </location>
</feature>
<sequence length="177" mass="19911">MTGVIQLLPKNSISVPKCCFHLLALLLVLFCSPAAVSTVFCYIGSASAEFENIDRDFKHDTNKQQLPVARHYIRGHGQLLKLFEAVSKPVSAWCSAHITLNFIAAYKIICFIYDFDYEVSRLVILWKPAALCFMLVAMLLQTTCIFCMALTLRQRILGMRAAMIRVAAGDRLPHEQV</sequence>
<feature type="chain" id="PRO_5043125950" evidence="2">
    <location>
        <begin position="38"/>
        <end position="177"/>
    </location>
</feature>
<name>A0A0N4YM67_NIPBR</name>
<keyword evidence="4" id="KW-1185">Reference proteome</keyword>
<evidence type="ECO:0000313" key="3">
    <source>
        <dbReference type="EMBL" id="VDL81968.1"/>
    </source>
</evidence>
<keyword evidence="1" id="KW-0472">Membrane</keyword>
<dbReference type="AlphaFoldDB" id="A0A0N4YM67"/>
<dbReference type="WBParaSite" id="NBR_0001824601-mRNA-1">
    <property type="protein sequence ID" value="NBR_0001824601-mRNA-1"/>
    <property type="gene ID" value="NBR_0001824601"/>
</dbReference>
<dbReference type="EMBL" id="UYSL01023274">
    <property type="protein sequence ID" value="VDL81968.1"/>
    <property type="molecule type" value="Genomic_DNA"/>
</dbReference>
<keyword evidence="1" id="KW-0812">Transmembrane</keyword>
<keyword evidence="2" id="KW-0732">Signal</keyword>
<evidence type="ECO:0000256" key="1">
    <source>
        <dbReference type="SAM" id="Phobius"/>
    </source>
</evidence>
<feature type="signal peptide" evidence="2">
    <location>
        <begin position="1"/>
        <end position="37"/>
    </location>
</feature>
<reference evidence="3 4" key="2">
    <citation type="submission" date="2018-11" db="EMBL/GenBank/DDBJ databases">
        <authorList>
            <consortium name="Pathogen Informatics"/>
        </authorList>
    </citation>
    <scope>NUCLEOTIDE SEQUENCE [LARGE SCALE GENOMIC DNA]</scope>
</reference>
<reference evidence="5" key="1">
    <citation type="submission" date="2017-02" db="UniProtKB">
        <authorList>
            <consortium name="WormBaseParasite"/>
        </authorList>
    </citation>
    <scope>IDENTIFICATION</scope>
</reference>
<gene>
    <name evidence="3" type="ORF">NBR_LOCUS18247</name>
</gene>
<accession>A0A0N4YM67</accession>
<evidence type="ECO:0000313" key="5">
    <source>
        <dbReference type="WBParaSite" id="NBR_0001824601-mRNA-1"/>
    </source>
</evidence>
<dbReference type="Proteomes" id="UP000271162">
    <property type="component" value="Unassembled WGS sequence"/>
</dbReference>
<protein>
    <submittedName>
        <fullName evidence="5">Transmembrane protein</fullName>
    </submittedName>
</protein>
<organism evidence="5">
    <name type="scientific">Nippostrongylus brasiliensis</name>
    <name type="common">Rat hookworm</name>
    <dbReference type="NCBI Taxonomy" id="27835"/>
    <lineage>
        <taxon>Eukaryota</taxon>
        <taxon>Metazoa</taxon>
        <taxon>Ecdysozoa</taxon>
        <taxon>Nematoda</taxon>
        <taxon>Chromadorea</taxon>
        <taxon>Rhabditida</taxon>
        <taxon>Rhabditina</taxon>
        <taxon>Rhabditomorpha</taxon>
        <taxon>Strongyloidea</taxon>
        <taxon>Heligmosomidae</taxon>
        <taxon>Nippostrongylus</taxon>
    </lineage>
</organism>
<evidence type="ECO:0000256" key="2">
    <source>
        <dbReference type="SAM" id="SignalP"/>
    </source>
</evidence>
<evidence type="ECO:0000313" key="4">
    <source>
        <dbReference type="Proteomes" id="UP000271162"/>
    </source>
</evidence>